<accession>A0A517VLZ2</accession>
<feature type="modified residue" description="FMN phosphoryl threonine" evidence="16">
    <location>
        <position position="224"/>
    </location>
</feature>
<keyword evidence="7 16" id="KW-0812">Transmembrane</keyword>
<dbReference type="PANTHER" id="PTHR37838">
    <property type="entry name" value="NA(+)-TRANSLOCATING NADH-QUINONE REDUCTASE SUBUNIT C"/>
    <property type="match status" value="1"/>
</dbReference>
<evidence type="ECO:0000256" key="14">
    <source>
        <dbReference type="ARBA" id="ARBA00023136"/>
    </source>
</evidence>
<evidence type="ECO:0000313" key="20">
    <source>
        <dbReference type="EMBL" id="QDT94041.1"/>
    </source>
</evidence>
<feature type="signal peptide" evidence="18">
    <location>
        <begin position="1"/>
        <end position="17"/>
    </location>
</feature>
<organism evidence="20 21">
    <name type="scientific">Gimesia algae</name>
    <dbReference type="NCBI Taxonomy" id="2527971"/>
    <lineage>
        <taxon>Bacteria</taxon>
        <taxon>Pseudomonadati</taxon>
        <taxon>Planctomycetota</taxon>
        <taxon>Planctomycetia</taxon>
        <taxon>Planctomycetales</taxon>
        <taxon>Planctomycetaceae</taxon>
        <taxon>Gimesia</taxon>
    </lineage>
</organism>
<evidence type="ECO:0000256" key="17">
    <source>
        <dbReference type="PIRNR" id="PIRNR009437"/>
    </source>
</evidence>
<keyword evidence="4 16" id="KW-0597">Phosphoprotein</keyword>
<dbReference type="InterPro" id="IPR007329">
    <property type="entry name" value="FMN-bd"/>
</dbReference>
<evidence type="ECO:0000256" key="4">
    <source>
        <dbReference type="ARBA" id="ARBA00022553"/>
    </source>
</evidence>
<dbReference type="Pfam" id="PF04205">
    <property type="entry name" value="FMN_bind"/>
    <property type="match status" value="1"/>
</dbReference>
<keyword evidence="12 16" id="KW-0406">Ion transport</keyword>
<comment type="subcellular location">
    <subcellularLocation>
        <location evidence="16">Cell membrane</location>
        <topology evidence="16">Single-pass membrane protein</topology>
    </subcellularLocation>
</comment>
<keyword evidence="3" id="KW-0997">Cell inner membrane</keyword>
<dbReference type="EMBL" id="CP036343">
    <property type="protein sequence ID" value="QDT94041.1"/>
    <property type="molecule type" value="Genomic_DNA"/>
</dbReference>
<evidence type="ECO:0000259" key="19">
    <source>
        <dbReference type="SMART" id="SM00900"/>
    </source>
</evidence>
<keyword evidence="14 16" id="KW-0472">Membrane</keyword>
<evidence type="ECO:0000256" key="18">
    <source>
        <dbReference type="SAM" id="SignalP"/>
    </source>
</evidence>
<dbReference type="NCBIfam" id="NF003749">
    <property type="entry name" value="PRK05346.1-5"/>
    <property type="match status" value="1"/>
</dbReference>
<name>A0A517VLZ2_9PLAN</name>
<evidence type="ECO:0000256" key="3">
    <source>
        <dbReference type="ARBA" id="ARBA00022519"/>
    </source>
</evidence>
<proteinExistence type="inferred from homology"/>
<keyword evidence="13 16" id="KW-0830">Ubiquinone</keyword>
<reference evidence="20 21" key="1">
    <citation type="submission" date="2019-02" db="EMBL/GenBank/DDBJ databases">
        <title>Deep-cultivation of Planctomycetes and their phenomic and genomic characterization uncovers novel biology.</title>
        <authorList>
            <person name="Wiegand S."/>
            <person name="Jogler M."/>
            <person name="Boedeker C."/>
            <person name="Pinto D."/>
            <person name="Vollmers J."/>
            <person name="Rivas-Marin E."/>
            <person name="Kohn T."/>
            <person name="Peeters S.H."/>
            <person name="Heuer A."/>
            <person name="Rast P."/>
            <person name="Oberbeckmann S."/>
            <person name="Bunk B."/>
            <person name="Jeske O."/>
            <person name="Meyerdierks A."/>
            <person name="Storesund J.E."/>
            <person name="Kallscheuer N."/>
            <person name="Luecker S."/>
            <person name="Lage O.M."/>
            <person name="Pohl T."/>
            <person name="Merkel B.J."/>
            <person name="Hornburger P."/>
            <person name="Mueller R.-W."/>
            <person name="Bruemmer F."/>
            <person name="Labrenz M."/>
            <person name="Spormann A.M."/>
            <person name="Op den Camp H."/>
            <person name="Overmann J."/>
            <person name="Amann R."/>
            <person name="Jetten M.S.M."/>
            <person name="Mascher T."/>
            <person name="Medema M.H."/>
            <person name="Devos D.P."/>
            <person name="Kaster A.-K."/>
            <person name="Ovreas L."/>
            <person name="Rohde M."/>
            <person name="Galperin M.Y."/>
            <person name="Jogler C."/>
        </authorList>
    </citation>
    <scope>NUCLEOTIDE SEQUENCE [LARGE SCALE GENOMIC DNA]</scope>
    <source>
        <strain evidence="20 21">Pan161</strain>
    </source>
</reference>
<evidence type="ECO:0000256" key="5">
    <source>
        <dbReference type="ARBA" id="ARBA00022630"/>
    </source>
</evidence>
<comment type="similarity">
    <text evidence="16 17">Belongs to the NqrC family.</text>
</comment>
<evidence type="ECO:0000256" key="2">
    <source>
        <dbReference type="ARBA" id="ARBA00022475"/>
    </source>
</evidence>
<keyword evidence="15 16" id="KW-0739">Sodium transport</keyword>
<evidence type="ECO:0000256" key="10">
    <source>
        <dbReference type="ARBA" id="ARBA00023027"/>
    </source>
</evidence>
<keyword evidence="20" id="KW-0560">Oxidoreductase</keyword>
<gene>
    <name evidence="16 20" type="primary">nqrC</name>
    <name evidence="20" type="ORF">Pan161_57330</name>
</gene>
<keyword evidence="1 16" id="KW-0813">Transport</keyword>
<evidence type="ECO:0000256" key="16">
    <source>
        <dbReference type="HAMAP-Rule" id="MF_00427"/>
    </source>
</evidence>
<evidence type="ECO:0000256" key="9">
    <source>
        <dbReference type="ARBA" id="ARBA00022989"/>
    </source>
</evidence>
<keyword evidence="18" id="KW-0732">Signal</keyword>
<keyword evidence="5 16" id="KW-0285">Flavoprotein</keyword>
<dbReference type="AlphaFoldDB" id="A0A517VLZ2"/>
<keyword evidence="8 16" id="KW-1278">Translocase</keyword>
<evidence type="ECO:0000313" key="21">
    <source>
        <dbReference type="Proteomes" id="UP000316855"/>
    </source>
</evidence>
<evidence type="ECO:0000256" key="6">
    <source>
        <dbReference type="ARBA" id="ARBA00022643"/>
    </source>
</evidence>
<dbReference type="PANTHER" id="PTHR37838:SF1">
    <property type="entry name" value="NA(+)-TRANSLOCATING NADH-QUINONE REDUCTASE SUBUNIT C"/>
    <property type="match status" value="1"/>
</dbReference>
<evidence type="ECO:0000256" key="7">
    <source>
        <dbReference type="ARBA" id="ARBA00022692"/>
    </source>
</evidence>
<evidence type="ECO:0000256" key="1">
    <source>
        <dbReference type="ARBA" id="ARBA00022448"/>
    </source>
</evidence>
<evidence type="ECO:0000256" key="8">
    <source>
        <dbReference type="ARBA" id="ARBA00022967"/>
    </source>
</evidence>
<keyword evidence="11 16" id="KW-0915">Sodium</keyword>
<feature type="chain" id="PRO_5021806729" description="Na(+)-translocating NADH-quinone reductase subunit C" evidence="18">
    <location>
        <begin position="18"/>
        <end position="256"/>
    </location>
</feature>
<evidence type="ECO:0000256" key="13">
    <source>
        <dbReference type="ARBA" id="ARBA00023075"/>
    </source>
</evidence>
<comment type="caution">
    <text evidence="16">Lacks conserved residue(s) required for the propagation of feature annotation.</text>
</comment>
<keyword evidence="6 16" id="KW-0288">FMN</keyword>
<keyword evidence="9 16" id="KW-1133">Transmembrane helix</keyword>
<dbReference type="HAMAP" id="MF_00427">
    <property type="entry name" value="NqrC"/>
    <property type="match status" value="1"/>
</dbReference>
<sequence precursor="true">MVSAALCVVCSILVSGAAVGLRGRQDLNKENERKKNILSAAGLIKPGDGADVRKIYDERVKGIIVDLNTGEVVTDDKALFPDPQEYDQKAAADNPKMSMKLDSAQDLAGIKRRENYSWVYLINDENGKLSQYVLPIRGKGLWSTLWGFLALETDLSTVAGLTFYEHGETPGLGGEVDNPKWKSQWIGKEAYQNDFQPDLEVIKGTVNPESPNAIHEVDGLSGATITSRGVTHLLEFWLGDLGFKPYLERVREKEEK</sequence>
<dbReference type="GO" id="GO:0010181">
    <property type="term" value="F:FMN binding"/>
    <property type="evidence" value="ECO:0007669"/>
    <property type="project" value="UniProtKB-UniRule"/>
</dbReference>
<dbReference type="Proteomes" id="UP000316855">
    <property type="component" value="Chromosome"/>
</dbReference>
<dbReference type="NCBIfam" id="TIGR01938">
    <property type="entry name" value="nqrC"/>
    <property type="match status" value="1"/>
</dbReference>
<keyword evidence="2 16" id="KW-1003">Cell membrane</keyword>
<comment type="cofactor">
    <cofactor evidence="16 17">
        <name>FMN</name>
        <dbReference type="ChEBI" id="CHEBI:58210"/>
    </cofactor>
</comment>
<dbReference type="EC" id="7.2.1.1" evidence="16 17"/>
<comment type="subunit">
    <text evidence="16 17">Composed of six subunits; NqrA, NqrB, NqrC, NqrD, NqrE and NqrF.</text>
</comment>
<evidence type="ECO:0000256" key="15">
    <source>
        <dbReference type="ARBA" id="ARBA00023201"/>
    </source>
</evidence>
<protein>
    <recommendedName>
        <fullName evidence="16 17">Na(+)-translocating NADH-quinone reductase subunit C</fullName>
        <shortName evidence="16 17">Na(+)-NQR subunit C</shortName>
        <shortName evidence="16 17">Na(+)-translocating NQR subunit C</shortName>
        <ecNumber evidence="16 17">7.2.1.1</ecNumber>
    </recommendedName>
    <alternativeName>
        <fullName evidence="16 17">NQR complex subunit C</fullName>
    </alternativeName>
    <alternativeName>
        <fullName evidence="16 17">NQR-1 subunit C</fullName>
    </alternativeName>
</protein>
<comment type="catalytic activity">
    <reaction evidence="16 17">
        <text>a ubiquinone + n Na(+)(in) + NADH + H(+) = a ubiquinol + n Na(+)(out) + NAD(+)</text>
        <dbReference type="Rhea" id="RHEA:47748"/>
        <dbReference type="Rhea" id="RHEA-COMP:9565"/>
        <dbReference type="Rhea" id="RHEA-COMP:9566"/>
        <dbReference type="ChEBI" id="CHEBI:15378"/>
        <dbReference type="ChEBI" id="CHEBI:16389"/>
        <dbReference type="ChEBI" id="CHEBI:17976"/>
        <dbReference type="ChEBI" id="CHEBI:29101"/>
        <dbReference type="ChEBI" id="CHEBI:57540"/>
        <dbReference type="ChEBI" id="CHEBI:57945"/>
        <dbReference type="EC" id="7.2.1.1"/>
    </reaction>
</comment>
<dbReference type="GO" id="GO:0006814">
    <property type="term" value="P:sodium ion transport"/>
    <property type="evidence" value="ECO:0007669"/>
    <property type="project" value="UniProtKB-UniRule"/>
</dbReference>
<comment type="function">
    <text evidence="16">NQR complex catalyzes the reduction of ubiquinone-1 to ubiquinol by two successive reactions, coupled with the transport of Na(+) ions from the cytoplasm to the periplasm. NqrA to NqrE are probably involved in the second step, the conversion of ubisemiquinone to ubiquinol.</text>
</comment>
<keyword evidence="21" id="KW-1185">Reference proteome</keyword>
<keyword evidence="10 16" id="KW-0520">NAD</keyword>
<dbReference type="KEGG" id="gax:Pan161_57330"/>
<dbReference type="SMART" id="SM00900">
    <property type="entry name" value="FMN_bind"/>
    <property type="match status" value="1"/>
</dbReference>
<dbReference type="GO" id="GO:0016655">
    <property type="term" value="F:oxidoreductase activity, acting on NAD(P)H, quinone or similar compound as acceptor"/>
    <property type="evidence" value="ECO:0007669"/>
    <property type="project" value="UniProtKB-UniRule"/>
</dbReference>
<evidence type="ECO:0000256" key="11">
    <source>
        <dbReference type="ARBA" id="ARBA00023053"/>
    </source>
</evidence>
<dbReference type="PIRSF" id="PIRSF009437">
    <property type="entry name" value="NQR-1_subunit_C"/>
    <property type="match status" value="1"/>
</dbReference>
<feature type="domain" description="FMN-binding" evidence="19">
    <location>
        <begin position="140"/>
        <end position="241"/>
    </location>
</feature>
<dbReference type="InterPro" id="IPR010204">
    <property type="entry name" value="NqrC"/>
</dbReference>
<dbReference type="GO" id="GO:0005886">
    <property type="term" value="C:plasma membrane"/>
    <property type="evidence" value="ECO:0007669"/>
    <property type="project" value="UniProtKB-SubCell"/>
</dbReference>
<evidence type="ECO:0000256" key="12">
    <source>
        <dbReference type="ARBA" id="ARBA00023065"/>
    </source>
</evidence>